<comment type="caution">
    <text evidence="2">The sequence shown here is derived from an EMBL/GenBank/DDBJ whole genome shotgun (WGS) entry which is preliminary data.</text>
</comment>
<dbReference type="EMBL" id="PVUF01000017">
    <property type="protein sequence ID" value="PRZ45126.1"/>
    <property type="molecule type" value="Genomic_DNA"/>
</dbReference>
<evidence type="ECO:0000256" key="1">
    <source>
        <dbReference type="SAM" id="MobiDB-lite"/>
    </source>
</evidence>
<proteinExistence type="predicted"/>
<dbReference type="Proteomes" id="UP000237718">
    <property type="component" value="Unassembled WGS sequence"/>
</dbReference>
<protein>
    <submittedName>
        <fullName evidence="2">Uncharacterized protein</fullName>
    </submittedName>
</protein>
<organism evidence="2 3">
    <name type="scientific">Tritonibacter scottomollicae</name>
    <name type="common">Epibacterium scottomollicae</name>
    <dbReference type="NCBI Taxonomy" id="483013"/>
    <lineage>
        <taxon>Bacteria</taxon>
        <taxon>Pseudomonadati</taxon>
        <taxon>Pseudomonadota</taxon>
        <taxon>Alphaproteobacteria</taxon>
        <taxon>Rhodobacterales</taxon>
        <taxon>Paracoccaceae</taxon>
        <taxon>Tritonibacter</taxon>
    </lineage>
</organism>
<accession>A0A2T1A945</accession>
<evidence type="ECO:0000313" key="3">
    <source>
        <dbReference type="Proteomes" id="UP000237718"/>
    </source>
</evidence>
<gene>
    <name evidence="2" type="ORF">CLV89_1177</name>
</gene>
<feature type="region of interest" description="Disordered" evidence="1">
    <location>
        <begin position="37"/>
        <end position="72"/>
    </location>
</feature>
<evidence type="ECO:0000313" key="2">
    <source>
        <dbReference type="EMBL" id="PRZ45126.1"/>
    </source>
</evidence>
<dbReference type="AlphaFoldDB" id="A0A2T1A945"/>
<name>A0A2T1A945_TRISK</name>
<sequence>MALQRGDHCQTVKGGRKIRWARGLSLKKAANDRIAVRGHSGDAGINAGQARSGQRRPKVGEKDRLQSHARFGGDQVRDPKVFVQGDSRHISKLISASNARTIKQPKWFGLLLGLEGCVHHLILKNG</sequence>
<reference evidence="2 3" key="1">
    <citation type="submission" date="2018-03" db="EMBL/GenBank/DDBJ databases">
        <title>Genomic Encyclopedia of Archaeal and Bacterial Type Strains, Phase II (KMG-II): from individual species to whole genera.</title>
        <authorList>
            <person name="Goeker M."/>
        </authorList>
    </citation>
    <scope>NUCLEOTIDE SEQUENCE [LARGE SCALE GENOMIC DNA]</scope>
    <source>
        <strain evidence="2 3">DSM 25328</strain>
    </source>
</reference>